<feature type="transmembrane region" description="Helical" evidence="5">
    <location>
        <begin position="340"/>
        <end position="365"/>
    </location>
</feature>
<evidence type="ECO:0000313" key="9">
    <source>
        <dbReference type="Proteomes" id="UP001596031"/>
    </source>
</evidence>
<evidence type="ECO:0000259" key="6">
    <source>
        <dbReference type="Pfam" id="PF04932"/>
    </source>
</evidence>
<dbReference type="NCBIfam" id="TIGR03097">
    <property type="entry name" value="PEP_O_lig_1"/>
    <property type="match status" value="1"/>
</dbReference>
<keyword evidence="3 5" id="KW-1133">Transmembrane helix</keyword>
<dbReference type="InterPro" id="IPR045979">
    <property type="entry name" value="DUF5935"/>
</dbReference>
<evidence type="ECO:0000313" key="8">
    <source>
        <dbReference type="EMBL" id="MFC5510938.1"/>
    </source>
</evidence>
<feature type="transmembrane region" description="Helical" evidence="5">
    <location>
        <begin position="71"/>
        <end position="91"/>
    </location>
</feature>
<evidence type="ECO:0000256" key="3">
    <source>
        <dbReference type="ARBA" id="ARBA00022989"/>
    </source>
</evidence>
<dbReference type="InterPro" id="IPR007016">
    <property type="entry name" value="O-antigen_ligase-rel_domated"/>
</dbReference>
<dbReference type="InterPro" id="IPR051533">
    <property type="entry name" value="WaaL-like"/>
</dbReference>
<dbReference type="EMBL" id="JBHSMS010000023">
    <property type="protein sequence ID" value="MFC5510938.1"/>
    <property type="molecule type" value="Genomic_DNA"/>
</dbReference>
<dbReference type="GO" id="GO:0016874">
    <property type="term" value="F:ligase activity"/>
    <property type="evidence" value="ECO:0007669"/>
    <property type="project" value="UniProtKB-KW"/>
</dbReference>
<sequence length="463" mass="51154">MRDLFLLAILPLFLYTMAQRPFIAVGMWVWTALFFPNGWVYGPAGYIRYNLLFTAVAMLGYLVYKHKPKVELGVIGTFVLLFFLWTIGSTVTTIGNPAIAFEYWFRFFKVFMLFVFVVLTIKDKLHVDFVLWCLVLSVGFYADLEALKFLVSGGGHKIVGMPGHVLGDRNELSLAFVMTLPIAFYLLGEYGKHSRALRLGLIGTMAALVIGVIGTSSRGGFVALAALGAYMYVKSERKVLLTILIAALVIGLTPYISEEYASRLDTIQTADEDSSFMARVVSWKLSFIMAMKHPFFGGGFKSLEYFPVWSTLSREFFSFPWFYTGTSMPNMRVARAAHSVYFQVLGEHGFVGLGLYLGALVSAFFKAGSVVRQARRGGAPEWLRTMATMLQLSVFAFALGGAALSFAYVDLIFCLLGLILVVEKRLLPATLRLAPSKAEPAPRAVSPLAAKAASVPVPQLRQG</sequence>
<dbReference type="PANTHER" id="PTHR37422">
    <property type="entry name" value="TEICHURONIC ACID BIOSYNTHESIS PROTEIN TUAE"/>
    <property type="match status" value="1"/>
</dbReference>
<evidence type="ECO:0000256" key="2">
    <source>
        <dbReference type="ARBA" id="ARBA00022692"/>
    </source>
</evidence>
<evidence type="ECO:0000256" key="4">
    <source>
        <dbReference type="ARBA" id="ARBA00023136"/>
    </source>
</evidence>
<keyword evidence="4 5" id="KW-0472">Membrane</keyword>
<name>A0ABW0PG51_9BURK</name>
<dbReference type="Pfam" id="PF04932">
    <property type="entry name" value="Wzy_C"/>
    <property type="match status" value="1"/>
</dbReference>
<reference evidence="9" key="1">
    <citation type="journal article" date="2019" name="Int. J. Syst. Evol. Microbiol.">
        <title>The Global Catalogue of Microorganisms (GCM) 10K type strain sequencing project: providing services to taxonomists for standard genome sequencing and annotation.</title>
        <authorList>
            <consortium name="The Broad Institute Genomics Platform"/>
            <consortium name="The Broad Institute Genome Sequencing Center for Infectious Disease"/>
            <person name="Wu L."/>
            <person name="Ma J."/>
        </authorList>
    </citation>
    <scope>NUCLEOTIDE SEQUENCE [LARGE SCALE GENOMIC DNA]</scope>
    <source>
        <strain evidence="9">CCUG 38813</strain>
    </source>
</reference>
<feature type="transmembrane region" description="Helical" evidence="5">
    <location>
        <begin position="200"/>
        <end position="233"/>
    </location>
</feature>
<dbReference type="PANTHER" id="PTHR37422:SF13">
    <property type="entry name" value="LIPOPOLYSACCHARIDE BIOSYNTHESIS PROTEIN PA4999-RELATED"/>
    <property type="match status" value="1"/>
</dbReference>
<feature type="domain" description="DUF5935" evidence="7">
    <location>
        <begin position="1"/>
        <end position="186"/>
    </location>
</feature>
<dbReference type="RefSeq" id="WP_379718871.1">
    <property type="nucleotide sequence ID" value="NZ_JBHSMS010000023.1"/>
</dbReference>
<protein>
    <submittedName>
        <fullName evidence="8">O-glycosylation ligase, exosortase A system-associated</fullName>
    </submittedName>
</protein>
<dbReference type="InterPro" id="IPR017528">
    <property type="entry name" value="CHP03097O-antigen_lig-rel"/>
</dbReference>
<feature type="domain" description="O-antigen ligase-related" evidence="6">
    <location>
        <begin position="205"/>
        <end position="357"/>
    </location>
</feature>
<evidence type="ECO:0000256" key="1">
    <source>
        <dbReference type="ARBA" id="ARBA00004141"/>
    </source>
</evidence>
<evidence type="ECO:0000259" key="7">
    <source>
        <dbReference type="Pfam" id="PF19358"/>
    </source>
</evidence>
<feature type="transmembrane region" description="Helical" evidence="5">
    <location>
        <begin position="103"/>
        <end position="122"/>
    </location>
</feature>
<comment type="subcellular location">
    <subcellularLocation>
        <location evidence="1">Membrane</location>
        <topology evidence="1">Multi-pass membrane protein</topology>
    </subcellularLocation>
</comment>
<keyword evidence="9" id="KW-1185">Reference proteome</keyword>
<dbReference type="Proteomes" id="UP001596031">
    <property type="component" value="Unassembled WGS sequence"/>
</dbReference>
<feature type="transmembrane region" description="Helical" evidence="5">
    <location>
        <begin position="239"/>
        <end position="257"/>
    </location>
</feature>
<dbReference type="Pfam" id="PF19358">
    <property type="entry name" value="DUF5935"/>
    <property type="match status" value="1"/>
</dbReference>
<feature type="transmembrane region" description="Helical" evidence="5">
    <location>
        <begin position="46"/>
        <end position="64"/>
    </location>
</feature>
<feature type="transmembrane region" description="Helical" evidence="5">
    <location>
        <begin position="394"/>
        <end position="422"/>
    </location>
</feature>
<keyword evidence="2 5" id="KW-0812">Transmembrane</keyword>
<accession>A0ABW0PG51</accession>
<comment type="caution">
    <text evidence="8">The sequence shown here is derived from an EMBL/GenBank/DDBJ whole genome shotgun (WGS) entry which is preliminary data.</text>
</comment>
<evidence type="ECO:0000256" key="5">
    <source>
        <dbReference type="SAM" id="Phobius"/>
    </source>
</evidence>
<feature type="transmembrane region" description="Helical" evidence="5">
    <location>
        <begin position="171"/>
        <end position="188"/>
    </location>
</feature>
<organism evidence="8 9">
    <name type="scientific">Massilia jejuensis</name>
    <dbReference type="NCBI Taxonomy" id="648894"/>
    <lineage>
        <taxon>Bacteria</taxon>
        <taxon>Pseudomonadati</taxon>
        <taxon>Pseudomonadota</taxon>
        <taxon>Betaproteobacteria</taxon>
        <taxon>Burkholderiales</taxon>
        <taxon>Oxalobacteraceae</taxon>
        <taxon>Telluria group</taxon>
        <taxon>Massilia</taxon>
    </lineage>
</organism>
<keyword evidence="8" id="KW-0436">Ligase</keyword>
<gene>
    <name evidence="8" type="ORF">ACFPOU_07355</name>
</gene>
<proteinExistence type="predicted"/>